<dbReference type="PANTHER" id="PTHR43098">
    <property type="entry name" value="L-ORNITHINE N(5)-MONOOXYGENASE-RELATED"/>
    <property type="match status" value="1"/>
</dbReference>
<reference evidence="7 8" key="1">
    <citation type="journal article" date="2012" name="PLoS Pathog.">
        <title>Diverse lifestyles and strategies of plant pathogenesis encoded in the genomes of eighteen Dothideomycetes fungi.</title>
        <authorList>
            <person name="Ohm R.A."/>
            <person name="Feau N."/>
            <person name="Henrissat B."/>
            <person name="Schoch C.L."/>
            <person name="Horwitz B.A."/>
            <person name="Barry K.W."/>
            <person name="Condon B.J."/>
            <person name="Copeland A.C."/>
            <person name="Dhillon B."/>
            <person name="Glaser F."/>
            <person name="Hesse C.N."/>
            <person name="Kosti I."/>
            <person name="LaButti K."/>
            <person name="Lindquist E.A."/>
            <person name="Lucas S."/>
            <person name="Salamov A.A."/>
            <person name="Bradshaw R.E."/>
            <person name="Ciuffetti L."/>
            <person name="Hamelin R.C."/>
            <person name="Kema G.H.J."/>
            <person name="Lawrence C."/>
            <person name="Scott J.A."/>
            <person name="Spatafora J.W."/>
            <person name="Turgeon B.G."/>
            <person name="de Wit P.J.G.M."/>
            <person name="Zhong S."/>
            <person name="Goodwin S.B."/>
            <person name="Grigoriev I.V."/>
        </authorList>
    </citation>
    <scope>NUCLEOTIDE SEQUENCE [LARGE SCALE GENOMIC DNA]</scope>
    <source>
        <strain evidence="8">C4 / ATCC 48331 / race T</strain>
    </source>
</reference>
<dbReference type="Proteomes" id="UP000012338">
    <property type="component" value="Unassembled WGS sequence"/>
</dbReference>
<evidence type="ECO:0000256" key="6">
    <source>
        <dbReference type="ARBA" id="ARBA00023002"/>
    </source>
</evidence>
<dbReference type="InterPro" id="IPR050775">
    <property type="entry name" value="FAD-binding_Monooxygenases"/>
</dbReference>
<dbReference type="Gene3D" id="3.50.50.60">
    <property type="entry name" value="FAD/NAD(P)-binding domain"/>
    <property type="match status" value="2"/>
</dbReference>
<dbReference type="OrthoDB" id="10421103at2759"/>
<dbReference type="EMBL" id="KB733445">
    <property type="protein sequence ID" value="ENI09670.1"/>
    <property type="molecule type" value="Genomic_DNA"/>
</dbReference>
<gene>
    <name evidence="7" type="ORF">COCC4DRAFT_77790</name>
</gene>
<evidence type="ECO:0000256" key="3">
    <source>
        <dbReference type="ARBA" id="ARBA00022630"/>
    </source>
</evidence>
<evidence type="ECO:0000256" key="2">
    <source>
        <dbReference type="ARBA" id="ARBA00010139"/>
    </source>
</evidence>
<proteinExistence type="inferred from homology"/>
<comment type="similarity">
    <text evidence="2">Belongs to the FAD-binding monooxygenase family.</text>
</comment>
<keyword evidence="5" id="KW-0521">NADP</keyword>
<evidence type="ECO:0000256" key="5">
    <source>
        <dbReference type="ARBA" id="ARBA00022857"/>
    </source>
</evidence>
<sequence length="380" mass="41974">MQRFARLLSEEEKPITHDPLIHKGLQQQVDRVKDGHARLLAGERLVEAGSSADEICLVDVAGGSDGTWYWDRYPGLQGDVRGYIYKPFLKEIRFKLLQNSTASESASWLSRQQLSKSCHKLHVGPNPCTHSSAHPRIARRQHATDDEKWASLVATGPGWQLARQLNFDALFNGEEYLADHPDLVTDDWTQMARGFLGFIGGATSQERTHALYELETPLAEHAWARVEETVVKDAATVEQSNTYSRFTSCGVKDPPFKMSTCLLSTSRMPRLWTRMTRASSGVHHRGGIVAKGVEYELNVLILATGFLLALGENAAPAKLFGIPAAGCSGRYLKDKHGYLHGIATNSLPNVIYLGLGGRSGSLDLTVVFDLESRHIANVLK</sequence>
<dbReference type="HOGENOM" id="CLU_727632_0_0_1"/>
<reference evidence="8" key="2">
    <citation type="journal article" date="2013" name="PLoS Genet.">
        <title>Comparative genome structure, secondary metabolite, and effector coding capacity across Cochliobolus pathogens.</title>
        <authorList>
            <person name="Condon B.J."/>
            <person name="Leng Y."/>
            <person name="Wu D."/>
            <person name="Bushley K.E."/>
            <person name="Ohm R.A."/>
            <person name="Otillar R."/>
            <person name="Martin J."/>
            <person name="Schackwitz W."/>
            <person name="Grimwood J."/>
            <person name="MohdZainudin N."/>
            <person name="Xue C."/>
            <person name="Wang R."/>
            <person name="Manning V.A."/>
            <person name="Dhillon B."/>
            <person name="Tu Z.J."/>
            <person name="Steffenson B.J."/>
            <person name="Salamov A."/>
            <person name="Sun H."/>
            <person name="Lowry S."/>
            <person name="LaButti K."/>
            <person name="Han J."/>
            <person name="Copeland A."/>
            <person name="Lindquist E."/>
            <person name="Barry K."/>
            <person name="Schmutz J."/>
            <person name="Baker S.E."/>
            <person name="Ciuffetti L.M."/>
            <person name="Grigoriev I.V."/>
            <person name="Zhong S."/>
            <person name="Turgeon B.G."/>
        </authorList>
    </citation>
    <scope>NUCLEOTIDE SEQUENCE [LARGE SCALE GENOMIC DNA]</scope>
    <source>
        <strain evidence="8">C4 / ATCC 48331 / race T</strain>
    </source>
</reference>
<evidence type="ECO:0000256" key="4">
    <source>
        <dbReference type="ARBA" id="ARBA00022827"/>
    </source>
</evidence>
<accession>N4XD78</accession>
<evidence type="ECO:0000313" key="8">
    <source>
        <dbReference type="Proteomes" id="UP000012338"/>
    </source>
</evidence>
<dbReference type="GO" id="GO:0016491">
    <property type="term" value="F:oxidoreductase activity"/>
    <property type="evidence" value="ECO:0007669"/>
    <property type="project" value="UniProtKB-KW"/>
</dbReference>
<keyword evidence="4" id="KW-0274">FAD</keyword>
<dbReference type="PANTHER" id="PTHR43098:SF2">
    <property type="entry name" value="FAD-BINDING MONOOXYGENASE AUSB-RELATED"/>
    <property type="match status" value="1"/>
</dbReference>
<evidence type="ECO:0000256" key="1">
    <source>
        <dbReference type="ARBA" id="ARBA00001974"/>
    </source>
</evidence>
<organism evidence="7 8">
    <name type="scientific">Cochliobolus heterostrophus (strain C4 / ATCC 48331 / race T)</name>
    <name type="common">Southern corn leaf blight fungus</name>
    <name type="synonym">Bipolaris maydis</name>
    <dbReference type="NCBI Taxonomy" id="665024"/>
    <lineage>
        <taxon>Eukaryota</taxon>
        <taxon>Fungi</taxon>
        <taxon>Dikarya</taxon>
        <taxon>Ascomycota</taxon>
        <taxon>Pezizomycotina</taxon>
        <taxon>Dothideomycetes</taxon>
        <taxon>Pleosporomycetidae</taxon>
        <taxon>Pleosporales</taxon>
        <taxon>Pleosporineae</taxon>
        <taxon>Pleosporaceae</taxon>
        <taxon>Bipolaris</taxon>
    </lineage>
</organism>
<keyword evidence="3" id="KW-0285">Flavoprotein</keyword>
<keyword evidence="8" id="KW-1185">Reference proteome</keyword>
<keyword evidence="6" id="KW-0560">Oxidoreductase</keyword>
<protein>
    <submittedName>
        <fullName evidence="7">Uncharacterized protein</fullName>
    </submittedName>
</protein>
<evidence type="ECO:0000313" key="7">
    <source>
        <dbReference type="EMBL" id="ENI09670.1"/>
    </source>
</evidence>
<dbReference type="InterPro" id="IPR036188">
    <property type="entry name" value="FAD/NAD-bd_sf"/>
</dbReference>
<name>N4XD78_COCH4</name>
<dbReference type="AlphaFoldDB" id="N4XD78"/>
<comment type="cofactor">
    <cofactor evidence="1">
        <name>FAD</name>
        <dbReference type="ChEBI" id="CHEBI:57692"/>
    </cofactor>
</comment>